<keyword evidence="2" id="KW-1185">Reference proteome</keyword>
<evidence type="ECO:0000313" key="2">
    <source>
        <dbReference type="Proteomes" id="UP000571084"/>
    </source>
</evidence>
<name>A0A840RW95_9BURK</name>
<dbReference type="Proteomes" id="UP000571084">
    <property type="component" value="Unassembled WGS sequence"/>
</dbReference>
<dbReference type="EMBL" id="JACHHQ010000009">
    <property type="protein sequence ID" value="MBB5201863.1"/>
    <property type="molecule type" value="Genomic_DNA"/>
</dbReference>
<accession>A0A840RW95</accession>
<protein>
    <submittedName>
        <fullName evidence="1">Uncharacterized protein</fullName>
    </submittedName>
</protein>
<dbReference type="AlphaFoldDB" id="A0A840RW95"/>
<reference evidence="1 2" key="1">
    <citation type="submission" date="2020-08" db="EMBL/GenBank/DDBJ databases">
        <title>Genomic Encyclopedia of Type Strains, Phase IV (KMG-IV): sequencing the most valuable type-strain genomes for metagenomic binning, comparative biology and taxonomic classification.</title>
        <authorList>
            <person name="Goeker M."/>
        </authorList>
    </citation>
    <scope>NUCLEOTIDE SEQUENCE [LARGE SCALE GENOMIC DNA]</scope>
    <source>
        <strain evidence="1 2">DSM 23240</strain>
    </source>
</reference>
<comment type="caution">
    <text evidence="1">The sequence shown here is derived from an EMBL/GenBank/DDBJ whole genome shotgun (WGS) entry which is preliminary data.</text>
</comment>
<organism evidence="1 2">
    <name type="scientific">Glaciimonas immobilis</name>
    <dbReference type="NCBI Taxonomy" id="728004"/>
    <lineage>
        <taxon>Bacteria</taxon>
        <taxon>Pseudomonadati</taxon>
        <taxon>Pseudomonadota</taxon>
        <taxon>Betaproteobacteria</taxon>
        <taxon>Burkholderiales</taxon>
        <taxon>Oxalobacteraceae</taxon>
        <taxon>Glaciimonas</taxon>
    </lineage>
</organism>
<gene>
    <name evidence="1" type="ORF">HNR39_003725</name>
</gene>
<proteinExistence type="predicted"/>
<evidence type="ECO:0000313" key="1">
    <source>
        <dbReference type="EMBL" id="MBB5201863.1"/>
    </source>
</evidence>
<sequence>MLWHNIIILLKKFKILFLLTVRVDSRERIFGSIYM</sequence>